<dbReference type="PRINTS" id="PR00354">
    <property type="entry name" value="7FE8SFRDOXIN"/>
</dbReference>
<proteinExistence type="predicted"/>
<evidence type="ECO:0000256" key="6">
    <source>
        <dbReference type="ARBA" id="ARBA00022982"/>
    </source>
</evidence>
<dbReference type="InterPro" id="IPR017900">
    <property type="entry name" value="4Fe4S_Fe_S_CS"/>
</dbReference>
<accession>A0A2T2X0W1</accession>
<dbReference type="SUPFAM" id="SSF54862">
    <property type="entry name" value="4Fe-4S ferredoxins"/>
    <property type="match status" value="1"/>
</dbReference>
<dbReference type="Proteomes" id="UP000242699">
    <property type="component" value="Unassembled WGS sequence"/>
</dbReference>
<dbReference type="InterPro" id="IPR000813">
    <property type="entry name" value="7Fe_ferredoxin"/>
</dbReference>
<evidence type="ECO:0000256" key="3">
    <source>
        <dbReference type="ARBA" id="ARBA00022448"/>
    </source>
</evidence>
<evidence type="ECO:0000256" key="5">
    <source>
        <dbReference type="ARBA" id="ARBA00022723"/>
    </source>
</evidence>
<comment type="function">
    <text evidence="9">Ferredoxins are iron-sulfur proteins that transfer electrons in a wide variety of metabolic reactions.</text>
</comment>
<protein>
    <recommendedName>
        <fullName evidence="9">Ferredoxin</fullName>
    </recommendedName>
</protein>
<evidence type="ECO:0000256" key="2">
    <source>
        <dbReference type="ARBA" id="ARBA00001966"/>
    </source>
</evidence>
<dbReference type="PROSITE" id="PS00198">
    <property type="entry name" value="4FE4S_FER_1"/>
    <property type="match status" value="1"/>
</dbReference>
<evidence type="ECO:0000313" key="12">
    <source>
        <dbReference type="Proteomes" id="UP000242699"/>
    </source>
</evidence>
<keyword evidence="7 9" id="KW-0408">Iron</keyword>
<dbReference type="GO" id="GO:0009055">
    <property type="term" value="F:electron transfer activity"/>
    <property type="evidence" value="ECO:0007669"/>
    <property type="project" value="UniProtKB-UniRule"/>
</dbReference>
<dbReference type="PANTHER" id="PTHR42859">
    <property type="entry name" value="OXIDOREDUCTASE"/>
    <property type="match status" value="1"/>
</dbReference>
<keyword evidence="8 9" id="KW-0411">Iron-sulfur</keyword>
<reference evidence="11 12" key="1">
    <citation type="journal article" date="2014" name="BMC Genomics">
        <title>Comparison of environmental and isolate Sulfobacillus genomes reveals diverse carbon, sulfur, nitrogen, and hydrogen metabolisms.</title>
        <authorList>
            <person name="Justice N.B."/>
            <person name="Norman A."/>
            <person name="Brown C.T."/>
            <person name="Singh A."/>
            <person name="Thomas B.C."/>
            <person name="Banfield J.F."/>
        </authorList>
    </citation>
    <scope>NUCLEOTIDE SEQUENCE [LARGE SCALE GENOMIC DNA]</scope>
    <source>
        <strain evidence="11">AMDSBA1</strain>
    </source>
</reference>
<dbReference type="InterPro" id="IPR017896">
    <property type="entry name" value="4Fe4S_Fe-S-bd"/>
</dbReference>
<dbReference type="InterPro" id="IPR050294">
    <property type="entry name" value="RnfB_subfamily"/>
</dbReference>
<keyword evidence="6 9" id="KW-0249">Electron transport</keyword>
<dbReference type="Pfam" id="PF00037">
    <property type="entry name" value="Fer4"/>
    <property type="match status" value="1"/>
</dbReference>
<comment type="caution">
    <text evidence="11">The sequence shown here is derived from an EMBL/GenBank/DDBJ whole genome shotgun (WGS) entry which is preliminary data.</text>
</comment>
<feature type="domain" description="4Fe-4S ferredoxin-type" evidence="10">
    <location>
        <begin position="42"/>
        <end position="71"/>
    </location>
</feature>
<dbReference type="GO" id="GO:0046872">
    <property type="term" value="F:metal ion binding"/>
    <property type="evidence" value="ECO:0007669"/>
    <property type="project" value="UniProtKB-UniRule"/>
</dbReference>
<dbReference type="PROSITE" id="PS51379">
    <property type="entry name" value="4FE4S_FER_2"/>
    <property type="match status" value="1"/>
</dbReference>
<evidence type="ECO:0000256" key="8">
    <source>
        <dbReference type="ARBA" id="ARBA00023014"/>
    </source>
</evidence>
<evidence type="ECO:0000313" key="11">
    <source>
        <dbReference type="EMBL" id="PSR28133.1"/>
    </source>
</evidence>
<comment type="cofactor">
    <cofactor evidence="2 9">
        <name>[4Fe-4S] cluster</name>
        <dbReference type="ChEBI" id="CHEBI:49883"/>
    </cofactor>
</comment>
<gene>
    <name evidence="11" type="ORF">C7B43_10440</name>
</gene>
<evidence type="ECO:0000256" key="4">
    <source>
        <dbReference type="ARBA" id="ARBA00022485"/>
    </source>
</evidence>
<dbReference type="EMBL" id="PXYT01000021">
    <property type="protein sequence ID" value="PSR28133.1"/>
    <property type="molecule type" value="Genomic_DNA"/>
</dbReference>
<sequence length="92" mass="10198">MAHVITDLCADTKDQSCVEVCPVDCIHPASSLDGDEAYNASSQLYIDPETCIDCGACVPECPAGAIFMEDDLSEEDRKFIQINMAYYEKLRR</sequence>
<keyword evidence="3 9" id="KW-0813">Transport</keyword>
<comment type="cofactor">
    <cofactor evidence="1">
        <name>[3Fe-4S] cluster</name>
        <dbReference type="ChEBI" id="CHEBI:21137"/>
    </cofactor>
</comment>
<keyword evidence="5 9" id="KW-0479">Metal-binding</keyword>
<dbReference type="AlphaFoldDB" id="A0A2T2X0W1"/>
<evidence type="ECO:0000259" key="10">
    <source>
        <dbReference type="PROSITE" id="PS51379"/>
    </source>
</evidence>
<name>A0A2T2X0W1_9FIRM</name>
<organism evidence="11 12">
    <name type="scientific">Sulfobacillus benefaciens</name>
    <dbReference type="NCBI Taxonomy" id="453960"/>
    <lineage>
        <taxon>Bacteria</taxon>
        <taxon>Bacillati</taxon>
        <taxon>Bacillota</taxon>
        <taxon>Clostridia</taxon>
        <taxon>Eubacteriales</taxon>
        <taxon>Clostridiales Family XVII. Incertae Sedis</taxon>
        <taxon>Sulfobacillus</taxon>
    </lineage>
</organism>
<dbReference type="Gene3D" id="3.30.70.20">
    <property type="match status" value="1"/>
</dbReference>
<dbReference type="PANTHER" id="PTHR42859:SF2">
    <property type="entry name" value="FERREDOXIN"/>
    <property type="match status" value="1"/>
</dbReference>
<evidence type="ECO:0000256" key="9">
    <source>
        <dbReference type="RuleBase" id="RU365098"/>
    </source>
</evidence>
<dbReference type="GO" id="GO:0051539">
    <property type="term" value="F:4 iron, 4 sulfur cluster binding"/>
    <property type="evidence" value="ECO:0007669"/>
    <property type="project" value="UniProtKB-UniRule"/>
</dbReference>
<keyword evidence="4 9" id="KW-0004">4Fe-4S</keyword>
<evidence type="ECO:0000256" key="1">
    <source>
        <dbReference type="ARBA" id="ARBA00001927"/>
    </source>
</evidence>
<evidence type="ECO:0000256" key="7">
    <source>
        <dbReference type="ARBA" id="ARBA00023004"/>
    </source>
</evidence>